<evidence type="ECO:0000313" key="2">
    <source>
        <dbReference type="Proteomes" id="UP000799766"/>
    </source>
</evidence>
<protein>
    <submittedName>
        <fullName evidence="1">Uncharacterized protein</fullName>
    </submittedName>
</protein>
<accession>A0A6A6NRP3</accession>
<dbReference type="AlphaFoldDB" id="A0A6A6NRP3"/>
<keyword evidence="2" id="KW-1185">Reference proteome</keyword>
<sequence>MRGASSISTPPSGRAINSIDSTRLKIPFNSRGLYPPSTSYSRCQRNPHAMEELEPVAPAQLIAYRCVSEPCHAHLSVIALISNVYQQLQHWSSGDSVVAVITAFPYKKDQFSLLPLIRTSPSLKKQGFEEDLSSSRANSLLEIAYRTYTICIALP</sequence>
<dbReference type="EMBL" id="MU001693">
    <property type="protein sequence ID" value="KAF2454104.1"/>
    <property type="molecule type" value="Genomic_DNA"/>
</dbReference>
<name>A0A6A6NRP3_9PEZI</name>
<evidence type="ECO:0000313" key="1">
    <source>
        <dbReference type="EMBL" id="KAF2454104.1"/>
    </source>
</evidence>
<dbReference type="Proteomes" id="UP000799766">
    <property type="component" value="Unassembled WGS sequence"/>
</dbReference>
<proteinExistence type="predicted"/>
<reference evidence="1" key="1">
    <citation type="journal article" date="2020" name="Stud. Mycol.">
        <title>101 Dothideomycetes genomes: a test case for predicting lifestyles and emergence of pathogens.</title>
        <authorList>
            <person name="Haridas S."/>
            <person name="Albert R."/>
            <person name="Binder M."/>
            <person name="Bloem J."/>
            <person name="Labutti K."/>
            <person name="Salamov A."/>
            <person name="Andreopoulos B."/>
            <person name="Baker S."/>
            <person name="Barry K."/>
            <person name="Bills G."/>
            <person name="Bluhm B."/>
            <person name="Cannon C."/>
            <person name="Castanera R."/>
            <person name="Culley D."/>
            <person name="Daum C."/>
            <person name="Ezra D."/>
            <person name="Gonzalez J."/>
            <person name="Henrissat B."/>
            <person name="Kuo A."/>
            <person name="Liang C."/>
            <person name="Lipzen A."/>
            <person name="Lutzoni F."/>
            <person name="Magnuson J."/>
            <person name="Mondo S."/>
            <person name="Nolan M."/>
            <person name="Ohm R."/>
            <person name="Pangilinan J."/>
            <person name="Park H.-J."/>
            <person name="Ramirez L."/>
            <person name="Alfaro M."/>
            <person name="Sun H."/>
            <person name="Tritt A."/>
            <person name="Yoshinaga Y."/>
            <person name="Zwiers L.-H."/>
            <person name="Turgeon B."/>
            <person name="Goodwin S."/>
            <person name="Spatafora J."/>
            <person name="Crous P."/>
            <person name="Grigoriev I."/>
        </authorList>
    </citation>
    <scope>NUCLEOTIDE SEQUENCE</scope>
    <source>
        <strain evidence="1">ATCC 16933</strain>
    </source>
</reference>
<organism evidence="1 2">
    <name type="scientific">Lineolata rhizophorae</name>
    <dbReference type="NCBI Taxonomy" id="578093"/>
    <lineage>
        <taxon>Eukaryota</taxon>
        <taxon>Fungi</taxon>
        <taxon>Dikarya</taxon>
        <taxon>Ascomycota</taxon>
        <taxon>Pezizomycotina</taxon>
        <taxon>Dothideomycetes</taxon>
        <taxon>Dothideomycetes incertae sedis</taxon>
        <taxon>Lineolatales</taxon>
        <taxon>Lineolataceae</taxon>
        <taxon>Lineolata</taxon>
    </lineage>
</organism>
<gene>
    <name evidence="1" type="ORF">BDY21DRAFT_354102</name>
</gene>